<organism evidence="1 2">
    <name type="scientific">Pristionchus mayeri</name>
    <dbReference type="NCBI Taxonomy" id="1317129"/>
    <lineage>
        <taxon>Eukaryota</taxon>
        <taxon>Metazoa</taxon>
        <taxon>Ecdysozoa</taxon>
        <taxon>Nematoda</taxon>
        <taxon>Chromadorea</taxon>
        <taxon>Rhabditida</taxon>
        <taxon>Rhabditina</taxon>
        <taxon>Diplogasteromorpha</taxon>
        <taxon>Diplogasteroidea</taxon>
        <taxon>Neodiplogasteridae</taxon>
        <taxon>Pristionchus</taxon>
    </lineage>
</organism>
<proteinExistence type="predicted"/>
<comment type="caution">
    <text evidence="1">The sequence shown here is derived from an EMBL/GenBank/DDBJ whole genome shotgun (WGS) entry which is preliminary data.</text>
</comment>
<reference evidence="2" key="1">
    <citation type="submission" date="2022-10" db="EMBL/GenBank/DDBJ databases">
        <title>Genome assembly of Pristionchus species.</title>
        <authorList>
            <person name="Yoshida K."/>
            <person name="Sommer R.J."/>
        </authorList>
    </citation>
    <scope>NUCLEOTIDE SEQUENCE [LARGE SCALE GENOMIC DNA]</scope>
    <source>
        <strain evidence="2">RS5460</strain>
    </source>
</reference>
<evidence type="ECO:0008006" key="3">
    <source>
        <dbReference type="Google" id="ProtNLM"/>
    </source>
</evidence>
<dbReference type="AlphaFoldDB" id="A0AAN4Z3X2"/>
<dbReference type="Proteomes" id="UP001328107">
    <property type="component" value="Unassembled WGS sequence"/>
</dbReference>
<dbReference type="InterPro" id="IPR036034">
    <property type="entry name" value="PDZ_sf"/>
</dbReference>
<sequence length="83" mass="9131">YICDVIVEVNGEKVEGRSHDDITMVVFGGDEVSIGVRSCQQIAPYLRSSLSLQNRSPVGSVLDKMYESNTWKSAMNAQSSLSF</sequence>
<accession>A0AAN4Z3X2</accession>
<feature type="non-terminal residue" evidence="1">
    <location>
        <position position="1"/>
    </location>
</feature>
<dbReference type="SUPFAM" id="SSF50156">
    <property type="entry name" value="PDZ domain-like"/>
    <property type="match status" value="1"/>
</dbReference>
<evidence type="ECO:0000313" key="2">
    <source>
        <dbReference type="Proteomes" id="UP001328107"/>
    </source>
</evidence>
<dbReference type="EMBL" id="BTRK01000001">
    <property type="protein sequence ID" value="GMR33758.1"/>
    <property type="molecule type" value="Genomic_DNA"/>
</dbReference>
<evidence type="ECO:0000313" key="1">
    <source>
        <dbReference type="EMBL" id="GMR33758.1"/>
    </source>
</evidence>
<gene>
    <name evidence="1" type="ORF">PMAYCL1PPCAC_03953</name>
</gene>
<protein>
    <recommendedName>
        <fullName evidence="3">PDZ domain-containing protein</fullName>
    </recommendedName>
</protein>
<name>A0AAN4Z3X2_9BILA</name>
<keyword evidence="2" id="KW-1185">Reference proteome</keyword>